<gene>
    <name evidence="2" type="ORF">EYF80_013342</name>
</gene>
<dbReference type="Proteomes" id="UP000314294">
    <property type="component" value="Unassembled WGS sequence"/>
</dbReference>
<evidence type="ECO:0000256" key="1">
    <source>
        <dbReference type="SAM" id="MobiDB-lite"/>
    </source>
</evidence>
<proteinExistence type="predicted"/>
<feature type="region of interest" description="Disordered" evidence="1">
    <location>
        <begin position="1"/>
        <end position="64"/>
    </location>
</feature>
<organism evidence="2 3">
    <name type="scientific">Liparis tanakae</name>
    <name type="common">Tanaka's snailfish</name>
    <dbReference type="NCBI Taxonomy" id="230148"/>
    <lineage>
        <taxon>Eukaryota</taxon>
        <taxon>Metazoa</taxon>
        <taxon>Chordata</taxon>
        <taxon>Craniata</taxon>
        <taxon>Vertebrata</taxon>
        <taxon>Euteleostomi</taxon>
        <taxon>Actinopterygii</taxon>
        <taxon>Neopterygii</taxon>
        <taxon>Teleostei</taxon>
        <taxon>Neoteleostei</taxon>
        <taxon>Acanthomorphata</taxon>
        <taxon>Eupercaria</taxon>
        <taxon>Perciformes</taxon>
        <taxon>Cottioidei</taxon>
        <taxon>Cottales</taxon>
        <taxon>Liparidae</taxon>
        <taxon>Liparis</taxon>
    </lineage>
</organism>
<keyword evidence="3" id="KW-1185">Reference proteome</keyword>
<dbReference type="EMBL" id="SRLO01000093">
    <property type="protein sequence ID" value="TNN76477.1"/>
    <property type="molecule type" value="Genomic_DNA"/>
</dbReference>
<comment type="caution">
    <text evidence="2">The sequence shown here is derived from an EMBL/GenBank/DDBJ whole genome shotgun (WGS) entry which is preliminary data.</text>
</comment>
<name>A0A4Z2IF71_9TELE</name>
<reference evidence="2 3" key="1">
    <citation type="submission" date="2019-03" db="EMBL/GenBank/DDBJ databases">
        <title>First draft genome of Liparis tanakae, snailfish: a comprehensive survey of snailfish specific genes.</title>
        <authorList>
            <person name="Kim W."/>
            <person name="Song I."/>
            <person name="Jeong J.-H."/>
            <person name="Kim D."/>
            <person name="Kim S."/>
            <person name="Ryu S."/>
            <person name="Song J.Y."/>
            <person name="Lee S.K."/>
        </authorList>
    </citation>
    <scope>NUCLEOTIDE SEQUENCE [LARGE SCALE GENOMIC DNA]</scope>
    <source>
        <tissue evidence="2">Muscle</tissue>
    </source>
</reference>
<dbReference type="AlphaFoldDB" id="A0A4Z2IF71"/>
<sequence length="79" mass="8613">MDRTMLTVQEAGVQRSFPASHGQSPSPALCRRLQGREHGATPADSQITKKKKSRGSDGYYEPPGPPLVLRLCFCFPVAV</sequence>
<protein>
    <submittedName>
        <fullName evidence="2">Uncharacterized protein</fullName>
    </submittedName>
</protein>
<accession>A0A4Z2IF71</accession>
<evidence type="ECO:0000313" key="2">
    <source>
        <dbReference type="EMBL" id="TNN76477.1"/>
    </source>
</evidence>
<evidence type="ECO:0000313" key="3">
    <source>
        <dbReference type="Proteomes" id="UP000314294"/>
    </source>
</evidence>